<comment type="caution">
    <text evidence="4">The sequence shown here is derived from an EMBL/GenBank/DDBJ whole genome shotgun (WGS) entry which is preliminary data.</text>
</comment>
<organism evidence="4 5">
    <name type="scientific">Sedimentibacter hydroxybenzoicus DSM 7310</name>
    <dbReference type="NCBI Taxonomy" id="1123245"/>
    <lineage>
        <taxon>Bacteria</taxon>
        <taxon>Bacillati</taxon>
        <taxon>Bacillota</taxon>
        <taxon>Tissierellia</taxon>
        <taxon>Sedimentibacter</taxon>
    </lineage>
</organism>
<accession>A0A974BLY7</accession>
<dbReference type="PROSITE" id="PS50005">
    <property type="entry name" value="TPR"/>
    <property type="match status" value="1"/>
</dbReference>
<dbReference type="InterPro" id="IPR011990">
    <property type="entry name" value="TPR-like_helical_dom_sf"/>
</dbReference>
<keyword evidence="2 3" id="KW-0802">TPR repeat</keyword>
<evidence type="ECO:0000256" key="1">
    <source>
        <dbReference type="ARBA" id="ARBA00022737"/>
    </source>
</evidence>
<evidence type="ECO:0000256" key="2">
    <source>
        <dbReference type="ARBA" id="ARBA00022803"/>
    </source>
</evidence>
<dbReference type="PANTHER" id="PTHR44943">
    <property type="entry name" value="CELLULOSE SYNTHASE OPERON PROTEIN C"/>
    <property type="match status" value="1"/>
</dbReference>
<dbReference type="Gene3D" id="1.25.40.10">
    <property type="entry name" value="Tetratricopeptide repeat domain"/>
    <property type="match status" value="1"/>
</dbReference>
<protein>
    <submittedName>
        <fullName evidence="4">Tetratricopeptide repeat protein</fullName>
    </submittedName>
</protein>
<dbReference type="EMBL" id="JACBNQ010000019">
    <property type="protein sequence ID" value="NYB75281.1"/>
    <property type="molecule type" value="Genomic_DNA"/>
</dbReference>
<dbReference type="InterPro" id="IPR051685">
    <property type="entry name" value="Ycf3/AcsC/BcsC/TPR_MFPF"/>
</dbReference>
<dbReference type="InterPro" id="IPR019734">
    <property type="entry name" value="TPR_rpt"/>
</dbReference>
<feature type="repeat" description="TPR" evidence="3">
    <location>
        <begin position="120"/>
        <end position="153"/>
    </location>
</feature>
<keyword evidence="5" id="KW-1185">Reference proteome</keyword>
<dbReference type="AlphaFoldDB" id="A0A974BLY7"/>
<reference evidence="4" key="1">
    <citation type="submission" date="2020-07" db="EMBL/GenBank/DDBJ databases">
        <title>Genomic analysis of a strain of Sedimentibacter Hydroxybenzoicus DSM7310.</title>
        <authorList>
            <person name="Ma S."/>
        </authorList>
    </citation>
    <scope>NUCLEOTIDE SEQUENCE</scope>
    <source>
        <strain evidence="4">DSM 7310</strain>
    </source>
</reference>
<dbReference type="RefSeq" id="WP_179238983.1">
    <property type="nucleotide sequence ID" value="NZ_JACBNQ010000019.1"/>
</dbReference>
<dbReference type="PANTHER" id="PTHR44943:SF8">
    <property type="entry name" value="TPR REPEAT-CONTAINING PROTEIN MJ0263"/>
    <property type="match status" value="1"/>
</dbReference>
<gene>
    <name evidence="4" type="ORF">HZF24_14130</name>
</gene>
<evidence type="ECO:0000313" key="5">
    <source>
        <dbReference type="Proteomes" id="UP000611629"/>
    </source>
</evidence>
<dbReference type="SMART" id="SM00028">
    <property type="entry name" value="TPR"/>
    <property type="match status" value="3"/>
</dbReference>
<keyword evidence="1" id="KW-0677">Repeat</keyword>
<evidence type="ECO:0000256" key="3">
    <source>
        <dbReference type="PROSITE-ProRule" id="PRU00339"/>
    </source>
</evidence>
<name>A0A974BLY7_SEDHY</name>
<sequence length="284" mass="33526">MHTIKERIITQAVERTDVATLNQQLYTINSDIEFSDILKSSWKSLQRNTDDPEKWIETGRNFKRQNLHREAIEAFSQGITNDCFNYLLFRHRAHSYLNICRYKEAVADFKLSVRMNPFHFDSWYLMGISYYLMQRYEEASDIFKQALIIADSDAEMVCTVYWRWFSLMLINNKQEADELLERVKPNLKLVSCEAFYKVLLICKGLLTPEQVLNIPDNSYTNAHSIMFYGVAQYYYLNGDIEKGNQVIEDLLRNEEERRWAGFAYQAAILEKNRNFNSKGASYEN</sequence>
<dbReference type="Pfam" id="PF13181">
    <property type="entry name" value="TPR_8"/>
    <property type="match status" value="1"/>
</dbReference>
<evidence type="ECO:0000313" key="4">
    <source>
        <dbReference type="EMBL" id="NYB75281.1"/>
    </source>
</evidence>
<dbReference type="SUPFAM" id="SSF48452">
    <property type="entry name" value="TPR-like"/>
    <property type="match status" value="1"/>
</dbReference>
<proteinExistence type="predicted"/>
<dbReference type="Proteomes" id="UP000611629">
    <property type="component" value="Unassembled WGS sequence"/>
</dbReference>